<dbReference type="Proteomes" id="UP001152798">
    <property type="component" value="Chromosome 3"/>
</dbReference>
<dbReference type="OrthoDB" id="6622405at2759"/>
<dbReference type="PANTHER" id="PTHR23159">
    <property type="entry name" value="CENTROSOMAL PROTEIN 2"/>
    <property type="match status" value="1"/>
</dbReference>
<organism evidence="2 3">
    <name type="scientific">Nezara viridula</name>
    <name type="common">Southern green stink bug</name>
    <name type="synonym">Cimex viridulus</name>
    <dbReference type="NCBI Taxonomy" id="85310"/>
    <lineage>
        <taxon>Eukaryota</taxon>
        <taxon>Metazoa</taxon>
        <taxon>Ecdysozoa</taxon>
        <taxon>Arthropoda</taxon>
        <taxon>Hexapoda</taxon>
        <taxon>Insecta</taxon>
        <taxon>Pterygota</taxon>
        <taxon>Neoptera</taxon>
        <taxon>Paraneoptera</taxon>
        <taxon>Hemiptera</taxon>
        <taxon>Heteroptera</taxon>
        <taxon>Panheteroptera</taxon>
        <taxon>Pentatomomorpha</taxon>
        <taxon>Pentatomoidea</taxon>
        <taxon>Pentatomidae</taxon>
        <taxon>Pentatominae</taxon>
        <taxon>Nezara</taxon>
    </lineage>
</organism>
<evidence type="ECO:0000256" key="1">
    <source>
        <dbReference type="SAM" id="Coils"/>
    </source>
</evidence>
<feature type="coiled-coil region" evidence="1">
    <location>
        <begin position="683"/>
        <end position="787"/>
    </location>
</feature>
<sequence length="1079" mass="125317">MERQWKEKASYLGCEIEKKNTLLQKYEKQLSNMKFLAVHDQRSISKAKSDTAVAITNKQPSLQSQHSLESFQECREYVQVVNDLINNFEETRKKVFLLWNKFQDYTKDNGDNLLVDLNEVLQSFESSKKKIGDIIGQIENVEECKVNSLNYNLECLKVNVLEISDCLSKSCLISDSSEADFILEGGDVGVKKKLTTAINDSLSIIQGLEKLKINFETIDKEKSIAFENNQYGVVSLIKALGDEKENFTKKLAALKNQQYEFSQKLIQNIKNFEEGLSSYNSSSEGLRKETRKLFAIILAKEKQIQKQFDEIDNLKMALSSSKYVEEASEEIDSLRKVVSNKDLQLVEKQDLIQNLKYLNHSLRTRHLSQGSSSLLTNENSSDNVIEKSHELEEGLLNIKDKFSALSSDIMSNKNKMVKFEVETKHLIEALTKIHKEITNAKETVSENPGQLCSLDVSFTEAEYKVEELLHALEVFICAEQRDFKEFTDSVNSYIEILLDIVEVIKKYINNEKLLTKALKDENNQLKDQLCKLQNRLTSSISQQTEICHELLAEEIYGYSKDEIIQSLQEDLCQSNCCLEKIQEEYMALKLEKTEMEEKNQKVMEELQAKICKLQASLQNQTPEVKTVYQLSCIIEKQNQQICQNEIIEESLRREIACNEEDIKISKSEIKAMKNRLNTVNCMFGELQVKFEKAKEIIAELQADRSETELEIKSLKNKLNALEAMYSDVKNQLDCANEHLAEYQEKLSEKEHECDEMKFQINFQQRGLEKISQELREKSDQLNEIQLSEEMGNAAVNKQFQELVDLKKKLVCWENLMFCLKKEISERCEETNHWQNVSTKQKENLSDLIEENQNLKIENESYKNALDVSKCELCEVTGELVKCRQHIYQLNKEKEEYENEKSMLFYELETNKKELDELNTELGQSQQYILELNQEKGNFQTVIANLKQLLAEKRMSGYEYNMNHESFTKNVVKEQEKFIEILVLKVCQLEKFLTEKEEVINLLETQLRTSTMLMTDNLDQYEEDDNQVYVGVNNIEHLTAVTREAAYKMKLWQSLEINRKLVAMVNSLQHMNQGLLQERK</sequence>
<proteinExistence type="predicted"/>
<dbReference type="PANTHER" id="PTHR23159:SF31">
    <property type="entry name" value="CENTROSOME-ASSOCIATED PROTEIN CEP250 ISOFORM X1"/>
    <property type="match status" value="1"/>
</dbReference>
<dbReference type="AlphaFoldDB" id="A0A9P0MLI4"/>
<accession>A0A9P0MLI4</accession>
<evidence type="ECO:0000313" key="3">
    <source>
        <dbReference type="Proteomes" id="UP001152798"/>
    </source>
</evidence>
<reference evidence="2" key="1">
    <citation type="submission" date="2022-01" db="EMBL/GenBank/DDBJ databases">
        <authorList>
            <person name="King R."/>
        </authorList>
    </citation>
    <scope>NUCLEOTIDE SEQUENCE</scope>
</reference>
<protein>
    <submittedName>
        <fullName evidence="2">Uncharacterized protein</fullName>
    </submittedName>
</protein>
<keyword evidence="1" id="KW-0175">Coiled coil</keyword>
<feature type="coiled-coil region" evidence="1">
    <location>
        <begin position="578"/>
        <end position="612"/>
    </location>
</feature>
<name>A0A9P0MLI4_NEZVI</name>
<feature type="coiled-coil region" evidence="1">
    <location>
        <begin position="837"/>
        <end position="934"/>
    </location>
</feature>
<evidence type="ECO:0000313" key="2">
    <source>
        <dbReference type="EMBL" id="CAH1395891.1"/>
    </source>
</evidence>
<dbReference type="EMBL" id="OV725079">
    <property type="protein sequence ID" value="CAH1395891.1"/>
    <property type="molecule type" value="Genomic_DNA"/>
</dbReference>
<dbReference type="Gene3D" id="1.10.287.1490">
    <property type="match status" value="1"/>
</dbReference>
<gene>
    <name evidence="2" type="ORF">NEZAVI_LOCUS6066</name>
</gene>
<keyword evidence="3" id="KW-1185">Reference proteome</keyword>